<dbReference type="SUPFAM" id="SSF50952">
    <property type="entry name" value="Soluble quinoprotein glucose dehydrogenase"/>
    <property type="match status" value="1"/>
</dbReference>
<reference evidence="2 3" key="1">
    <citation type="submission" date="2012-08" db="EMBL/GenBank/DDBJ databases">
        <authorList>
            <person name="Gan P.H.P."/>
            <person name="Ikeda K."/>
            <person name="Irieda H."/>
            <person name="Narusaka M."/>
            <person name="O'Connell R.J."/>
            <person name="Narusaka Y."/>
            <person name="Takano Y."/>
            <person name="Kubo Y."/>
            <person name="Shirasu K."/>
        </authorList>
    </citation>
    <scope>NUCLEOTIDE SEQUENCE [LARGE SCALE GENOMIC DNA]</scope>
    <source>
        <strain evidence="2 3">Nara gc5</strain>
    </source>
</reference>
<dbReference type="Pfam" id="PF00069">
    <property type="entry name" value="Pkinase"/>
    <property type="match status" value="1"/>
</dbReference>
<dbReference type="RefSeq" id="XP_031892221.1">
    <property type="nucleotide sequence ID" value="XM_032023333.1"/>
</dbReference>
<dbReference type="Gene3D" id="1.10.510.10">
    <property type="entry name" value="Transferase(Phosphotransferase) domain 1"/>
    <property type="match status" value="1"/>
</dbReference>
<proteinExistence type="predicted"/>
<dbReference type="AlphaFoldDB" id="A0A7J6J8J4"/>
<accession>A0A7J6J8J4</accession>
<keyword evidence="3" id="KW-1185">Reference proteome</keyword>
<comment type="caution">
    <text evidence="2">The sequence shown here is derived from an EMBL/GenBank/DDBJ whole genome shotgun (WGS) entry which is preliminary data.</text>
</comment>
<dbReference type="PROSITE" id="PS50011">
    <property type="entry name" value="PROTEIN_KINASE_DOM"/>
    <property type="match status" value="1"/>
</dbReference>
<protein>
    <submittedName>
        <fullName evidence="2">Putative cyclin-dependent kinase 9</fullName>
    </submittedName>
</protein>
<keyword evidence="2" id="KW-0418">Kinase</keyword>
<dbReference type="GeneID" id="43607514"/>
<dbReference type="InParanoid" id="A0A7J6J8J4"/>
<dbReference type="GO" id="GO:0005524">
    <property type="term" value="F:ATP binding"/>
    <property type="evidence" value="ECO:0007669"/>
    <property type="project" value="InterPro"/>
</dbReference>
<dbReference type="PANTHER" id="PTHR24359">
    <property type="entry name" value="SERINE/THREONINE-PROTEIN KINASE SBK1"/>
    <property type="match status" value="1"/>
</dbReference>
<organism evidence="2 3">
    <name type="scientific">Colletotrichum fructicola (strain Nara gc5)</name>
    <name type="common">Anthracnose fungus</name>
    <name type="synonym">Colletotrichum gloeosporioides (strain Nara gc5)</name>
    <dbReference type="NCBI Taxonomy" id="1213859"/>
    <lineage>
        <taxon>Eukaryota</taxon>
        <taxon>Fungi</taxon>
        <taxon>Dikarya</taxon>
        <taxon>Ascomycota</taxon>
        <taxon>Pezizomycotina</taxon>
        <taxon>Sordariomycetes</taxon>
        <taxon>Hypocreomycetidae</taxon>
        <taxon>Glomerellales</taxon>
        <taxon>Glomerellaceae</taxon>
        <taxon>Colletotrichum</taxon>
        <taxon>Colletotrichum gloeosporioides species complex</taxon>
    </lineage>
</organism>
<feature type="domain" description="Protein kinase" evidence="1">
    <location>
        <begin position="169"/>
        <end position="530"/>
    </location>
</feature>
<sequence>MGSEEYTDLCRDIRRRLLDNLERKDSDKFRFATRDTAANVLESHYLRLFFQSINDDQFSISADDFARNIQTRSLHNFIAIIAFAGCSIDAARVFTTKLAAADIWPVKQSHIKDATSLPADRDSLREFFVGCDSNDADIFFGSQAIFCTVVLLQREEVIVHDSETQRLPYLKEKQIGSGSFGKVYMIKIARGHIEDHRTDEVSNKPREVARKDYIVQSSSDMSSQDEGNVMKMILSASKTCENILENLGTLRVESPLGTDHSPTYSLFMPLAICDLGAYMKKDISTSIKTPKVRANLIRSAMGLATGLNFLHHELQTSDLEDVVCYHMDLKPSNILVFPGEDREHRQIWKLSDFGMSRVKVRRRNHAEPEERDFSVWFRPRPEVHEDAPSGTQNRRGQGTYLPRESFLAGKVMNTKSDVWSLGCVLSVFFAYLEGGADSVTQYTIDRLKDRKGLDDGSDSFVWEKSFGKFALHHAVLDWHHQLANKAGTRSSGEKKVVHTILSFLEHKALNLDQEKRCTAKDVENALKEAMAAYRHLESSPVPEEPKKTRKLSIIERIRSKSPEARPKGDRSIQQWRLAQDADDTMKSCKISPNGTMLVYWGDYKLILFTSLSAPLESEKALSPAAEFSLAGSAFYWKAVALTERYLIATTTGGTFNCYIFDLEAGQSVNADLETCYHVTLPHPEVNNLAISADHQVMICTLQNIENERLSGSLFQARILDLIESGRKVNPESTGWVSDRTNTPLNFQPPLKLSWPAEDTISMSLRNQTDGYMVVRPELTKHDIHKVSIVHFSFKTKSIDRVDLIPQGLDSNTAPLFTALSELHTEISCVVVSRERHLYKLDFPNALGRDRPSQLHKIIDKYRILKIMVNKKDDKLLAFGTKRASHRIILLEISMPNTKDPVGVKELVQLPGLSDYDEFTVRLVDVEANRHVLVAALVEGNRYAIHKITLTGLQPSSTFRSS</sequence>
<dbReference type="PROSITE" id="PS00108">
    <property type="entry name" value="PROTEIN_KINASE_ST"/>
    <property type="match status" value="1"/>
</dbReference>
<dbReference type="InterPro" id="IPR011009">
    <property type="entry name" value="Kinase-like_dom_sf"/>
</dbReference>
<reference evidence="2 3" key="2">
    <citation type="submission" date="2020-04" db="EMBL/GenBank/DDBJ databases">
        <title>Genome sequencing and assembly of multiple isolates from the Colletotrichum gloeosporioides species complex.</title>
        <authorList>
            <person name="Gan P."/>
            <person name="Shirasu K."/>
        </authorList>
    </citation>
    <scope>NUCLEOTIDE SEQUENCE [LARGE SCALE GENOMIC DNA]</scope>
    <source>
        <strain evidence="2 3">Nara gc5</strain>
    </source>
</reference>
<dbReference type="InterPro" id="IPR000719">
    <property type="entry name" value="Prot_kinase_dom"/>
</dbReference>
<dbReference type="SUPFAM" id="SSF56112">
    <property type="entry name" value="Protein kinase-like (PK-like)"/>
    <property type="match status" value="1"/>
</dbReference>
<evidence type="ECO:0000313" key="3">
    <source>
        <dbReference type="Proteomes" id="UP000011096"/>
    </source>
</evidence>
<dbReference type="GO" id="GO:0004674">
    <property type="term" value="F:protein serine/threonine kinase activity"/>
    <property type="evidence" value="ECO:0007669"/>
    <property type="project" value="TreeGrafter"/>
</dbReference>
<dbReference type="EMBL" id="ANPB02000004">
    <property type="protein sequence ID" value="KAF4484878.1"/>
    <property type="molecule type" value="Genomic_DNA"/>
</dbReference>
<dbReference type="InterPro" id="IPR008271">
    <property type="entry name" value="Ser/Thr_kinase_AS"/>
</dbReference>
<dbReference type="SMART" id="SM00220">
    <property type="entry name" value="S_TKc"/>
    <property type="match status" value="1"/>
</dbReference>
<evidence type="ECO:0000313" key="2">
    <source>
        <dbReference type="EMBL" id="KAF4484878.1"/>
    </source>
</evidence>
<keyword evidence="2" id="KW-0808">Transferase</keyword>
<dbReference type="InterPro" id="IPR011041">
    <property type="entry name" value="Quinoprot_gluc/sorb_DH_b-prop"/>
</dbReference>
<dbReference type="OrthoDB" id="5986190at2759"/>
<gene>
    <name evidence="2" type="primary">cdk-9</name>
    <name evidence="2" type="ORF">CGGC5_v008095</name>
</gene>
<name>A0A7J6J8J4_COLFN</name>
<evidence type="ECO:0000259" key="1">
    <source>
        <dbReference type="PROSITE" id="PS50011"/>
    </source>
</evidence>
<dbReference type="Proteomes" id="UP000011096">
    <property type="component" value="Unassembled WGS sequence"/>
</dbReference>
<dbReference type="PANTHER" id="PTHR24359:SF1">
    <property type="entry name" value="INHIBITOR OF NUCLEAR FACTOR KAPPA-B KINASE EPSILON SUBUNIT HOMOLOG 1-RELATED"/>
    <property type="match status" value="1"/>
</dbReference>